<dbReference type="Pfam" id="PF00583">
    <property type="entry name" value="Acetyltransf_1"/>
    <property type="match status" value="1"/>
</dbReference>
<evidence type="ECO:0000256" key="2">
    <source>
        <dbReference type="ARBA" id="ARBA00023315"/>
    </source>
</evidence>
<dbReference type="EMBL" id="QUSW01000007">
    <property type="protein sequence ID" value="RQP22565.1"/>
    <property type="molecule type" value="Genomic_DNA"/>
</dbReference>
<reference evidence="4 5" key="1">
    <citation type="submission" date="2018-08" db="EMBL/GenBank/DDBJ databases">
        <authorList>
            <person name="Khan S.A."/>
            <person name="Jeon C.O."/>
            <person name="Chun B.H."/>
            <person name="Jeong S.E."/>
        </authorList>
    </citation>
    <scope>NUCLEOTIDE SEQUENCE [LARGE SCALE GENOMIC DNA]</scope>
    <source>
        <strain evidence="4 5">S-16</strain>
    </source>
</reference>
<dbReference type="PROSITE" id="PS51186">
    <property type="entry name" value="GNAT"/>
    <property type="match status" value="1"/>
</dbReference>
<dbReference type="OrthoDB" id="1821130at2"/>
<dbReference type="InterPro" id="IPR000182">
    <property type="entry name" value="GNAT_dom"/>
</dbReference>
<comment type="caution">
    <text evidence="4">The sequence shown here is derived from an EMBL/GenBank/DDBJ whole genome shotgun (WGS) entry which is preliminary data.</text>
</comment>
<reference evidence="4 5" key="2">
    <citation type="submission" date="2018-12" db="EMBL/GenBank/DDBJ databases">
        <title>Rhizobacter gummiphilus sp. nov., a rubber-degrading bacterium isolated from the soil of a botanical garden in Japan.</title>
        <authorList>
            <person name="Shunsuke S.S."/>
        </authorList>
    </citation>
    <scope>NUCLEOTIDE SEQUENCE [LARGE SCALE GENOMIC DNA]</scope>
    <source>
        <strain evidence="4 5">S-16</strain>
    </source>
</reference>
<gene>
    <name evidence="4" type="ORF">DZC73_23395</name>
</gene>
<keyword evidence="2" id="KW-0012">Acyltransferase</keyword>
<evidence type="ECO:0000313" key="5">
    <source>
        <dbReference type="Proteomes" id="UP000267464"/>
    </source>
</evidence>
<evidence type="ECO:0000313" key="4">
    <source>
        <dbReference type="EMBL" id="RQP22565.1"/>
    </source>
</evidence>
<organism evidence="4 5">
    <name type="scientific">Piscinibacter terrae</name>
    <dbReference type="NCBI Taxonomy" id="2496871"/>
    <lineage>
        <taxon>Bacteria</taxon>
        <taxon>Pseudomonadati</taxon>
        <taxon>Pseudomonadota</taxon>
        <taxon>Betaproteobacteria</taxon>
        <taxon>Burkholderiales</taxon>
        <taxon>Sphaerotilaceae</taxon>
        <taxon>Piscinibacter</taxon>
    </lineage>
</organism>
<dbReference type="PANTHER" id="PTHR43877">
    <property type="entry name" value="AMINOALKYLPHOSPHONATE N-ACETYLTRANSFERASE-RELATED-RELATED"/>
    <property type="match status" value="1"/>
</dbReference>
<accession>A0A3N7JUG8</accession>
<dbReference type="InterPro" id="IPR016181">
    <property type="entry name" value="Acyl_CoA_acyltransferase"/>
</dbReference>
<protein>
    <submittedName>
        <fullName evidence="4">GNAT family N-acetyltransferase</fullName>
    </submittedName>
</protein>
<keyword evidence="1 4" id="KW-0808">Transferase</keyword>
<feature type="domain" description="N-acetyltransferase" evidence="3">
    <location>
        <begin position="7"/>
        <end position="144"/>
    </location>
</feature>
<dbReference type="InterPro" id="IPR050832">
    <property type="entry name" value="Bact_Acetyltransf"/>
</dbReference>
<name>A0A3N7JUG8_9BURK</name>
<dbReference type="Proteomes" id="UP000267464">
    <property type="component" value="Unassembled WGS sequence"/>
</dbReference>
<evidence type="ECO:0000259" key="3">
    <source>
        <dbReference type="PROSITE" id="PS51186"/>
    </source>
</evidence>
<dbReference type="PANTHER" id="PTHR43877:SF2">
    <property type="entry name" value="AMINOALKYLPHOSPHONATE N-ACETYLTRANSFERASE-RELATED"/>
    <property type="match status" value="1"/>
</dbReference>
<dbReference type="RefSeq" id="WP_124542789.1">
    <property type="nucleotide sequence ID" value="NZ_QUSW01000007.1"/>
</dbReference>
<dbReference type="AlphaFoldDB" id="A0A3N7JUG8"/>
<evidence type="ECO:0000256" key="1">
    <source>
        <dbReference type="ARBA" id="ARBA00022679"/>
    </source>
</evidence>
<keyword evidence="5" id="KW-1185">Reference proteome</keyword>
<proteinExistence type="predicted"/>
<sequence>MTTLPPIAITSFEPSHIPQARALWQQSDGVGLSSADEPPALSAFLARNPGLSFVAWREGEVVGTILCGHDGRRGLIHHLVVAESCRRLGLGRLLLRHGLSGLAREGIEKAHLLVFQSNESGKAFWRTVGAEDRSSVLALFSIAT</sequence>
<dbReference type="Gene3D" id="3.40.630.30">
    <property type="match status" value="1"/>
</dbReference>
<dbReference type="SUPFAM" id="SSF55729">
    <property type="entry name" value="Acyl-CoA N-acyltransferases (Nat)"/>
    <property type="match status" value="1"/>
</dbReference>
<dbReference type="GO" id="GO:0016747">
    <property type="term" value="F:acyltransferase activity, transferring groups other than amino-acyl groups"/>
    <property type="evidence" value="ECO:0007669"/>
    <property type="project" value="InterPro"/>
</dbReference>